<organism evidence="1 2">
    <name type="scientific">Candidatus Uhrbacteria bacterium RIFCSPLOWO2_01_FULL_47_25</name>
    <dbReference type="NCBI Taxonomy" id="1802402"/>
    <lineage>
        <taxon>Bacteria</taxon>
        <taxon>Candidatus Uhriibacteriota</taxon>
    </lineage>
</organism>
<protein>
    <submittedName>
        <fullName evidence="1">Uncharacterized protein</fullName>
    </submittedName>
</protein>
<sequence length="90" mass="10473">MSKWMLIEWDDEATMVVVARELEEMREAGKKIPYIRGILAEMHAADPDLYRLVFSRAAQDHDNALQILIHEAIKYRLARVQSLRGPGRMH</sequence>
<evidence type="ECO:0000313" key="2">
    <source>
        <dbReference type="Proteomes" id="UP000176846"/>
    </source>
</evidence>
<dbReference type="AlphaFoldDB" id="A0A1F7UZ84"/>
<gene>
    <name evidence="1" type="ORF">A2936_05005</name>
</gene>
<name>A0A1F7UZ84_9BACT</name>
<reference evidence="1 2" key="1">
    <citation type="journal article" date="2016" name="Nat. Commun.">
        <title>Thousands of microbial genomes shed light on interconnected biogeochemical processes in an aquifer system.</title>
        <authorList>
            <person name="Anantharaman K."/>
            <person name="Brown C.T."/>
            <person name="Hug L.A."/>
            <person name="Sharon I."/>
            <person name="Castelle C.J."/>
            <person name="Probst A.J."/>
            <person name="Thomas B.C."/>
            <person name="Singh A."/>
            <person name="Wilkins M.J."/>
            <person name="Karaoz U."/>
            <person name="Brodie E.L."/>
            <person name="Williams K.H."/>
            <person name="Hubbard S.S."/>
            <person name="Banfield J.F."/>
        </authorList>
    </citation>
    <scope>NUCLEOTIDE SEQUENCE [LARGE SCALE GENOMIC DNA]</scope>
</reference>
<comment type="caution">
    <text evidence="1">The sequence shown here is derived from an EMBL/GenBank/DDBJ whole genome shotgun (WGS) entry which is preliminary data.</text>
</comment>
<dbReference type="EMBL" id="MGEK01000003">
    <property type="protein sequence ID" value="OGL83047.1"/>
    <property type="molecule type" value="Genomic_DNA"/>
</dbReference>
<evidence type="ECO:0000313" key="1">
    <source>
        <dbReference type="EMBL" id="OGL83047.1"/>
    </source>
</evidence>
<accession>A0A1F7UZ84</accession>
<proteinExistence type="predicted"/>
<dbReference type="Proteomes" id="UP000176846">
    <property type="component" value="Unassembled WGS sequence"/>
</dbReference>